<gene>
    <name evidence="2" type="ordered locus">BMS_1418</name>
</gene>
<keyword evidence="1" id="KW-1133">Transmembrane helix</keyword>
<keyword evidence="1" id="KW-0472">Membrane</keyword>
<dbReference type="HOGENOM" id="CLU_3216981_0_0_7"/>
<reference evidence="3" key="1">
    <citation type="journal article" date="2013" name="ISME J.">
        <title>A small predatory core genome in the divergent marine Bacteriovorax marinus SJ and the terrestrial Bdellovibrio bacteriovorus.</title>
        <authorList>
            <person name="Crossman L.C."/>
            <person name="Chen H."/>
            <person name="Cerdeno-Tarraga A.M."/>
            <person name="Brooks K."/>
            <person name="Quail M.A."/>
            <person name="Pineiro S.A."/>
            <person name="Hobley L."/>
            <person name="Sockett R.E."/>
            <person name="Bentley S.D."/>
            <person name="Parkhill J."/>
            <person name="Williams H.N."/>
            <person name="Stine O.C."/>
        </authorList>
    </citation>
    <scope>NUCLEOTIDE SEQUENCE [LARGE SCALE GENOMIC DNA]</scope>
    <source>
        <strain evidence="3">ATCC BAA-682 / DSM 15412 / SJ</strain>
    </source>
</reference>
<evidence type="ECO:0000256" key="1">
    <source>
        <dbReference type="SAM" id="Phobius"/>
    </source>
</evidence>
<evidence type="ECO:0000313" key="2">
    <source>
        <dbReference type="EMBL" id="CBW26281.1"/>
    </source>
</evidence>
<accession>E1X054</accession>
<dbReference type="RefSeq" id="WP_014244065.1">
    <property type="nucleotide sequence ID" value="NC_016620.1"/>
</dbReference>
<feature type="transmembrane region" description="Helical" evidence="1">
    <location>
        <begin position="21"/>
        <end position="41"/>
    </location>
</feature>
<dbReference type="KEGG" id="bmx:BMS_1418"/>
<dbReference type="PATRIC" id="fig|862908.3.peg.1350"/>
<dbReference type="EMBL" id="FQ312005">
    <property type="protein sequence ID" value="CBW26281.1"/>
    <property type="molecule type" value="Genomic_DNA"/>
</dbReference>
<dbReference type="Proteomes" id="UP000008963">
    <property type="component" value="Chromosome"/>
</dbReference>
<keyword evidence="1" id="KW-0812">Transmembrane</keyword>
<dbReference type="AlphaFoldDB" id="E1X054"/>
<name>E1X054_HALMS</name>
<proteinExistence type="predicted"/>
<dbReference type="STRING" id="862908.BMS_1418"/>
<organism evidence="2 3">
    <name type="scientific">Halobacteriovorax marinus (strain ATCC BAA-682 / DSM 15412 / SJ)</name>
    <name type="common">Bacteriovorax marinus</name>
    <dbReference type="NCBI Taxonomy" id="862908"/>
    <lineage>
        <taxon>Bacteria</taxon>
        <taxon>Pseudomonadati</taxon>
        <taxon>Bdellovibrionota</taxon>
        <taxon>Bacteriovoracia</taxon>
        <taxon>Bacteriovoracales</taxon>
        <taxon>Halobacteriovoraceae</taxon>
        <taxon>Halobacteriovorax</taxon>
    </lineage>
</organism>
<evidence type="ECO:0000313" key="3">
    <source>
        <dbReference type="Proteomes" id="UP000008963"/>
    </source>
</evidence>
<protein>
    <submittedName>
        <fullName evidence="2">Membrane protein</fullName>
    </submittedName>
</protein>
<sequence length="44" mass="5319">MRQKNYRIRAKAKTMNWKLPLGVISLKLFTYWALTMGDWLIKFS</sequence>
<keyword evidence="3" id="KW-1185">Reference proteome</keyword>